<reference evidence="2" key="2">
    <citation type="submission" date="2018-05" db="EMBL/GenBank/DDBJ databases">
        <title>OpunRS2 (Oryza punctata Reference Sequence Version 2).</title>
        <authorList>
            <person name="Zhang J."/>
            <person name="Kudrna D."/>
            <person name="Lee S."/>
            <person name="Talag J."/>
            <person name="Welchert J."/>
            <person name="Wing R.A."/>
        </authorList>
    </citation>
    <scope>NUCLEOTIDE SEQUENCE [LARGE SCALE GENOMIC DNA]</scope>
</reference>
<protein>
    <submittedName>
        <fullName evidence="2">Uncharacterized protein</fullName>
    </submittedName>
</protein>
<dbReference type="HOGENOM" id="CLU_1013317_0_0_1"/>
<keyword evidence="3" id="KW-1185">Reference proteome</keyword>
<dbReference type="Gramene" id="OPUNC06G07760.1">
    <property type="protein sequence ID" value="OPUNC06G07760.1"/>
    <property type="gene ID" value="OPUNC06G07760"/>
</dbReference>
<evidence type="ECO:0000256" key="1">
    <source>
        <dbReference type="SAM" id="MobiDB-lite"/>
    </source>
</evidence>
<evidence type="ECO:0000313" key="2">
    <source>
        <dbReference type="EnsemblPlants" id="OPUNC06G07760.1"/>
    </source>
</evidence>
<organism evidence="2">
    <name type="scientific">Oryza punctata</name>
    <name type="common">Red rice</name>
    <dbReference type="NCBI Taxonomy" id="4537"/>
    <lineage>
        <taxon>Eukaryota</taxon>
        <taxon>Viridiplantae</taxon>
        <taxon>Streptophyta</taxon>
        <taxon>Embryophyta</taxon>
        <taxon>Tracheophyta</taxon>
        <taxon>Spermatophyta</taxon>
        <taxon>Magnoliopsida</taxon>
        <taxon>Liliopsida</taxon>
        <taxon>Poales</taxon>
        <taxon>Poaceae</taxon>
        <taxon>BOP clade</taxon>
        <taxon>Oryzoideae</taxon>
        <taxon>Oryzeae</taxon>
        <taxon>Oryzinae</taxon>
        <taxon>Oryza</taxon>
    </lineage>
</organism>
<dbReference type="AlphaFoldDB" id="A0A0E0L9K0"/>
<dbReference type="Proteomes" id="UP000026962">
    <property type="component" value="Chromosome 6"/>
</dbReference>
<reference evidence="2" key="1">
    <citation type="submission" date="2015-04" db="UniProtKB">
        <authorList>
            <consortium name="EnsemblPlants"/>
        </authorList>
    </citation>
    <scope>IDENTIFICATION</scope>
</reference>
<proteinExistence type="predicted"/>
<dbReference type="EnsemblPlants" id="OPUNC06G07760.1">
    <property type="protein sequence ID" value="OPUNC06G07760.1"/>
    <property type="gene ID" value="OPUNC06G07760"/>
</dbReference>
<feature type="compositionally biased region" description="Acidic residues" evidence="1">
    <location>
        <begin position="205"/>
        <end position="224"/>
    </location>
</feature>
<feature type="compositionally biased region" description="Acidic residues" evidence="1">
    <location>
        <begin position="171"/>
        <end position="182"/>
    </location>
</feature>
<feature type="region of interest" description="Disordered" evidence="1">
    <location>
        <begin position="116"/>
        <end position="189"/>
    </location>
</feature>
<feature type="compositionally biased region" description="Basic and acidic residues" evidence="1">
    <location>
        <begin position="116"/>
        <end position="142"/>
    </location>
</feature>
<name>A0A0E0L9K0_ORYPU</name>
<evidence type="ECO:0000313" key="3">
    <source>
        <dbReference type="Proteomes" id="UP000026962"/>
    </source>
</evidence>
<feature type="region of interest" description="Disordered" evidence="1">
    <location>
        <begin position="203"/>
        <end position="225"/>
    </location>
</feature>
<sequence length="275" mass="30575">MCAKPPPPPRPLPSGVERHPLVLHSSGAVRCAQHRHQHHRGYFLGHRVGGGGGGWRWGWCLGRVGGGGEQKRFSRVPSMALNQLWSVRCSYSRADGGVLDQGSHDEATVEAVVKEVGGEHEREREHEEGEHEQPTHMERSRSEVAATTAAELPRLPTRLRKSASDRSMFAVEEEEEEEEEHEVVETSLPTMTREPLRVWLRVADDSEPEESDDKADEPEMDDETACQRGGSVHRRILQHLLPPAEAATIDSYRQLCEGVGNTCGAHHWGSQTDST</sequence>
<accession>A0A0E0L9K0</accession>